<gene>
    <name evidence="2" type="ORF">M4V62_37215</name>
</gene>
<dbReference type="Proteomes" id="UP000829992">
    <property type="component" value="Chromosome"/>
</dbReference>
<feature type="compositionally biased region" description="Low complexity" evidence="1">
    <location>
        <begin position="139"/>
        <end position="150"/>
    </location>
</feature>
<dbReference type="EMBL" id="CP097289">
    <property type="protein sequence ID" value="UQT60253.1"/>
    <property type="molecule type" value="Genomic_DNA"/>
</dbReference>
<feature type="region of interest" description="Disordered" evidence="1">
    <location>
        <begin position="129"/>
        <end position="150"/>
    </location>
</feature>
<dbReference type="Pfam" id="PF11392">
    <property type="entry name" value="AllH"/>
    <property type="match status" value="1"/>
</dbReference>
<keyword evidence="3" id="KW-1185">Reference proteome</keyword>
<evidence type="ECO:0000313" key="3">
    <source>
        <dbReference type="Proteomes" id="UP000829992"/>
    </source>
</evidence>
<sequence length="279" mass="28407">MRLVRGAARVIVGAVSDAVARLVHGPPRSGRVAARTRFAVYLATGDTELPAVAVIAPDAIRVPNAVVLARPGPGWAGVRPGTPARFGAGRVEFGAWRVAADGSWAPPRAQDLLCTAPVREARRAELARAAAGGGDRTPHSCTPHSSTPHSCTPCSAELREALRTDDTGRVLEAARALVGRGPGLTPSGDDILCGALLARHATGRPIGALAAAVGGAEARTPLVSAALLRHAVRGECVPQVAQVIRGLGRGEALDLAPLLAVGHHSGADLLRGIAAGIAR</sequence>
<dbReference type="RefSeq" id="WP_249591587.1">
    <property type="nucleotide sequence ID" value="NZ_BAAAQL010000018.1"/>
</dbReference>
<protein>
    <submittedName>
        <fullName evidence="2">DUF2877 domain-containing protein</fullName>
    </submittedName>
</protein>
<name>A0ABY4Q5D8_9ACTN</name>
<accession>A0ABY4Q5D8</accession>
<reference evidence="2 3" key="1">
    <citation type="submission" date="2022-05" db="EMBL/GenBank/DDBJ databases">
        <authorList>
            <person name="Zhou X."/>
            <person name="Li K."/>
            <person name="Man Y."/>
        </authorList>
    </citation>
    <scope>NUCLEOTIDE SEQUENCE [LARGE SCALE GENOMIC DNA]</scope>
    <source>
        <strain evidence="2 3">MS405</strain>
    </source>
</reference>
<dbReference type="InterPro" id="IPR021530">
    <property type="entry name" value="AllH-like"/>
</dbReference>
<evidence type="ECO:0000256" key="1">
    <source>
        <dbReference type="SAM" id="MobiDB-lite"/>
    </source>
</evidence>
<evidence type="ECO:0000313" key="2">
    <source>
        <dbReference type="EMBL" id="UQT60253.1"/>
    </source>
</evidence>
<organism evidence="2 3">
    <name type="scientific">Streptomyces durmitorensis</name>
    <dbReference type="NCBI Taxonomy" id="319947"/>
    <lineage>
        <taxon>Bacteria</taxon>
        <taxon>Bacillati</taxon>
        <taxon>Actinomycetota</taxon>
        <taxon>Actinomycetes</taxon>
        <taxon>Kitasatosporales</taxon>
        <taxon>Streptomycetaceae</taxon>
        <taxon>Streptomyces</taxon>
    </lineage>
</organism>
<proteinExistence type="predicted"/>